<proteinExistence type="predicted"/>
<dbReference type="Proteomes" id="UP000036780">
    <property type="component" value="Unassembled WGS sequence"/>
</dbReference>
<name>A0A0L0QQ04_VIRPA</name>
<reference evidence="2" key="1">
    <citation type="submission" date="2015-07" db="EMBL/GenBank/DDBJ databases">
        <title>Fjat-10053 dsm26.</title>
        <authorList>
            <person name="Liu B."/>
            <person name="Wang J."/>
            <person name="Zhu Y."/>
            <person name="Liu G."/>
            <person name="Chen Q."/>
            <person name="Chen Z."/>
            <person name="Lan J."/>
            <person name="Che J."/>
            <person name="Ge C."/>
            <person name="Shi H."/>
            <person name="Pan Z."/>
            <person name="Liu X."/>
        </authorList>
    </citation>
    <scope>NUCLEOTIDE SEQUENCE [LARGE SCALE GENOMIC DNA]</scope>
    <source>
        <strain evidence="2">DSM 26</strain>
    </source>
</reference>
<dbReference type="PATRIC" id="fig|1473.5.peg.2804"/>
<comment type="caution">
    <text evidence="1">The sequence shown here is derived from an EMBL/GenBank/DDBJ whole genome shotgun (WGS) entry which is preliminary data.</text>
</comment>
<dbReference type="EMBL" id="LGTO01000007">
    <property type="protein sequence ID" value="KNE20677.1"/>
    <property type="molecule type" value="Genomic_DNA"/>
</dbReference>
<dbReference type="AlphaFoldDB" id="A0A0L0QQ04"/>
<protein>
    <submittedName>
        <fullName evidence="1">Uncharacterized protein</fullName>
    </submittedName>
</protein>
<keyword evidence="2" id="KW-1185">Reference proteome</keyword>
<evidence type="ECO:0000313" key="2">
    <source>
        <dbReference type="Proteomes" id="UP000036780"/>
    </source>
</evidence>
<organism evidence="1 2">
    <name type="scientific">Virgibacillus pantothenticus</name>
    <dbReference type="NCBI Taxonomy" id="1473"/>
    <lineage>
        <taxon>Bacteria</taxon>
        <taxon>Bacillati</taxon>
        <taxon>Bacillota</taxon>
        <taxon>Bacilli</taxon>
        <taxon>Bacillales</taxon>
        <taxon>Bacillaceae</taxon>
        <taxon>Virgibacillus</taxon>
    </lineage>
</organism>
<evidence type="ECO:0000313" key="1">
    <source>
        <dbReference type="EMBL" id="KNE20677.1"/>
    </source>
</evidence>
<gene>
    <name evidence="1" type="ORF">AFK71_20255</name>
</gene>
<accession>A0A0L0QQ04</accession>
<sequence>MYLYNCIMQALKAIIFLFLFPGLHHFFQTALMDKFLLFSKKLEVQQYLKGKIENKVMIKLSENFLGGGTDFMLPFKKSLEVINESRFKMLILYL</sequence>